<evidence type="ECO:0000313" key="5">
    <source>
        <dbReference type="Proteomes" id="UP000199393"/>
    </source>
</evidence>
<dbReference type="OrthoDB" id="8444614at2"/>
<dbReference type="InterPro" id="IPR036779">
    <property type="entry name" value="LysM_dom_sf"/>
</dbReference>
<dbReference type="InterPro" id="IPR018392">
    <property type="entry name" value="LysM"/>
</dbReference>
<proteinExistence type="predicted"/>
<dbReference type="AlphaFoldDB" id="A0A1C3MWJ0"/>
<dbReference type="Gene3D" id="3.10.350.10">
    <property type="entry name" value="LysM domain"/>
    <property type="match status" value="1"/>
</dbReference>
<dbReference type="InterPro" id="IPR036388">
    <property type="entry name" value="WH-like_DNA-bd_sf"/>
</dbReference>
<gene>
    <name evidence="4" type="ORF">GA0070620_0124</name>
</gene>
<feature type="transmembrane region" description="Helical" evidence="2">
    <location>
        <begin position="45"/>
        <end position="64"/>
    </location>
</feature>
<dbReference type="PATRIC" id="fig|307121.4.peg.131"/>
<dbReference type="Gene3D" id="1.10.10.10">
    <property type="entry name" value="Winged helix-like DNA-binding domain superfamily/Winged helix DNA-binding domain"/>
    <property type="match status" value="1"/>
</dbReference>
<feature type="region of interest" description="Disordered" evidence="1">
    <location>
        <begin position="1"/>
        <end position="37"/>
    </location>
</feature>
<keyword evidence="2" id="KW-0812">Transmembrane</keyword>
<dbReference type="STRING" id="307121.GA0070620_0124"/>
<dbReference type="GO" id="GO:0003677">
    <property type="term" value="F:DNA binding"/>
    <property type="evidence" value="ECO:0007669"/>
    <property type="project" value="UniProtKB-KW"/>
</dbReference>
<feature type="region of interest" description="Disordered" evidence="1">
    <location>
        <begin position="413"/>
        <end position="434"/>
    </location>
</feature>
<dbReference type="EMBL" id="LT598496">
    <property type="protein sequence ID" value="SBV24691.1"/>
    <property type="molecule type" value="Genomic_DNA"/>
</dbReference>
<accession>A0A1C3MWJ0</accession>
<feature type="transmembrane region" description="Helical" evidence="2">
    <location>
        <begin position="137"/>
        <end position="156"/>
    </location>
</feature>
<dbReference type="InterPro" id="IPR005158">
    <property type="entry name" value="BTAD"/>
</dbReference>
<dbReference type="PANTHER" id="PTHR35807">
    <property type="entry name" value="TRANSCRIPTIONAL REGULATOR REDD-RELATED"/>
    <property type="match status" value="1"/>
</dbReference>
<evidence type="ECO:0000256" key="2">
    <source>
        <dbReference type="SAM" id="Phobius"/>
    </source>
</evidence>
<evidence type="ECO:0000259" key="3">
    <source>
        <dbReference type="SMART" id="SM01043"/>
    </source>
</evidence>
<feature type="compositionally biased region" description="Low complexity" evidence="1">
    <location>
        <begin position="296"/>
        <end position="309"/>
    </location>
</feature>
<dbReference type="Proteomes" id="UP000199393">
    <property type="component" value="Chromosome I"/>
</dbReference>
<sequence>MPQMSPDKGDRPAEYGARPTVHAPRESPPPRRGSLSRSVARAGRAVIGAGTFLIAVPAVLWSAGGNPVRRLPAWSQIPDWFARSSGRFTPDVLIGAALWLMWLLWGAFALLLLAEVLAVLTRWRVPALRLPTPLHRLVFGLAGTAALAVTSTGTFVRASTPDQPATSTAATERVEVPRQAVDRGPAVIYVADQRYLYTVERHDTLSKVAKQWLGDANRWPEICHLNKHRHFPGVGGKLRDCDLIYPGWELRLPADARPPKAATPAAPPKPPSPTTPRPATPSAPPSPDPEPPAAQPPASTQGATTSPSTTSPPAPSTPASTPAPSSTASGHATSPVPPSVTDTHDPASDSNEDGVQLSATSWLPWSLAAAISAATTLVWLQRRRRYTGEPDTDPPAELPPPVVQVRRAIAARTTEPPSPDNDDPQPSALVPELASLPGGGVGVVGDGAHAAARAALVAVLSSGGPHHPHARGEVIIDTTTLATLLGADPAALAPWQRLHIVDSLSEALTAIEARLLHRSRILDEHALTDLDTLRQRVPDEEALPPVVLITAVPPANASMQAKTALTLGGDVDIAAVLLGEWPHGTTITVSPDGHTTLGSGPTGWQVPPRLPVLETDTARQILGTLREAQTGEPAPLPSPGTPAPAVALHVSRTVTTSPDRSAPVTATVDASPTVKARLRVLGLPHIDNISHPGRPLRAKALELAVFLACHPDGATTRDIGEYLEPDARLSQADQRVHTNASNLRHVLGRAATPGVRNAYLVKSGGRYRLDPATVDVDVWTLRDLLRTATIATGPRRRELLTAACGLYSAPLADGQDYEWLPAHRETVRRWGTEAHLLLADDLIDADPQAASDLLDKAIAMDRYNEALYTRAMHARHVLGDADGVRTLLRVLAKALADLDAEPQEATIALANRLRSSPVDR</sequence>
<keyword evidence="4" id="KW-0238">DNA-binding</keyword>
<organism evidence="4 5">
    <name type="scientific">Micromonospora krabiensis</name>
    <dbReference type="NCBI Taxonomy" id="307121"/>
    <lineage>
        <taxon>Bacteria</taxon>
        <taxon>Bacillati</taxon>
        <taxon>Actinomycetota</taxon>
        <taxon>Actinomycetes</taxon>
        <taxon>Micromonosporales</taxon>
        <taxon>Micromonosporaceae</taxon>
        <taxon>Micromonospora</taxon>
    </lineage>
</organism>
<dbReference type="PRINTS" id="PR01217">
    <property type="entry name" value="PRICHEXTENSN"/>
</dbReference>
<keyword evidence="5" id="KW-1185">Reference proteome</keyword>
<protein>
    <submittedName>
        <fullName evidence="4">DNA-binding transcriptional activator of the SARP family</fullName>
    </submittedName>
</protein>
<feature type="compositionally biased region" description="Pro residues" evidence="1">
    <location>
        <begin position="265"/>
        <end position="295"/>
    </location>
</feature>
<evidence type="ECO:0000256" key="1">
    <source>
        <dbReference type="SAM" id="MobiDB-lite"/>
    </source>
</evidence>
<dbReference type="SMART" id="SM01043">
    <property type="entry name" value="BTAD"/>
    <property type="match status" value="1"/>
</dbReference>
<feature type="region of interest" description="Disordered" evidence="1">
    <location>
        <begin position="255"/>
        <end position="355"/>
    </location>
</feature>
<keyword evidence="2" id="KW-0472">Membrane</keyword>
<reference evidence="5" key="1">
    <citation type="submission" date="2016-06" db="EMBL/GenBank/DDBJ databases">
        <authorList>
            <person name="Varghese N."/>
            <person name="Submissions Spin"/>
        </authorList>
    </citation>
    <scope>NUCLEOTIDE SEQUENCE [LARGE SCALE GENOMIC DNA]</scope>
    <source>
        <strain evidence="5">DSM 45344</strain>
    </source>
</reference>
<name>A0A1C3MWJ0_9ACTN</name>
<evidence type="ECO:0000313" key="4">
    <source>
        <dbReference type="EMBL" id="SBV24691.1"/>
    </source>
</evidence>
<feature type="domain" description="Bacterial transcriptional activator" evidence="3">
    <location>
        <begin position="776"/>
        <end position="914"/>
    </location>
</feature>
<feature type="transmembrane region" description="Helical" evidence="2">
    <location>
        <begin position="92"/>
        <end position="117"/>
    </location>
</feature>
<feature type="compositionally biased region" description="Low complexity" evidence="1">
    <location>
        <begin position="317"/>
        <end position="334"/>
    </location>
</feature>
<keyword evidence="2" id="KW-1133">Transmembrane helix</keyword>
<dbReference type="CDD" id="cd00118">
    <property type="entry name" value="LysM"/>
    <property type="match status" value="1"/>
</dbReference>
<dbReference type="InterPro" id="IPR051677">
    <property type="entry name" value="AfsR-DnrI-RedD_regulator"/>
</dbReference>